<proteinExistence type="predicted"/>
<dbReference type="AlphaFoldDB" id="A0AAW1UE68"/>
<keyword evidence="2" id="KW-1185">Reference proteome</keyword>
<comment type="caution">
    <text evidence="1">The sequence shown here is derived from an EMBL/GenBank/DDBJ whole genome shotgun (WGS) entry which is preliminary data.</text>
</comment>
<protein>
    <submittedName>
        <fullName evidence="1">Uncharacterized protein</fullName>
    </submittedName>
</protein>
<gene>
    <name evidence="1" type="ORF">WA026_022072</name>
</gene>
<dbReference type="Proteomes" id="UP001431783">
    <property type="component" value="Unassembled WGS sequence"/>
</dbReference>
<organism evidence="1 2">
    <name type="scientific">Henosepilachna vigintioctopunctata</name>
    <dbReference type="NCBI Taxonomy" id="420089"/>
    <lineage>
        <taxon>Eukaryota</taxon>
        <taxon>Metazoa</taxon>
        <taxon>Ecdysozoa</taxon>
        <taxon>Arthropoda</taxon>
        <taxon>Hexapoda</taxon>
        <taxon>Insecta</taxon>
        <taxon>Pterygota</taxon>
        <taxon>Neoptera</taxon>
        <taxon>Endopterygota</taxon>
        <taxon>Coleoptera</taxon>
        <taxon>Polyphaga</taxon>
        <taxon>Cucujiformia</taxon>
        <taxon>Coccinelloidea</taxon>
        <taxon>Coccinellidae</taxon>
        <taxon>Epilachninae</taxon>
        <taxon>Epilachnini</taxon>
        <taxon>Henosepilachna</taxon>
    </lineage>
</organism>
<accession>A0AAW1UE68</accession>
<dbReference type="EMBL" id="JARQZJ010000048">
    <property type="protein sequence ID" value="KAK9878432.1"/>
    <property type="molecule type" value="Genomic_DNA"/>
</dbReference>
<evidence type="ECO:0000313" key="2">
    <source>
        <dbReference type="Proteomes" id="UP001431783"/>
    </source>
</evidence>
<reference evidence="1 2" key="1">
    <citation type="submission" date="2023-03" db="EMBL/GenBank/DDBJ databases">
        <title>Genome insight into feeding habits of ladybird beetles.</title>
        <authorList>
            <person name="Li H.-S."/>
            <person name="Huang Y.-H."/>
            <person name="Pang H."/>
        </authorList>
    </citation>
    <scope>NUCLEOTIDE SEQUENCE [LARGE SCALE GENOMIC DNA]</scope>
    <source>
        <strain evidence="1">SYSU_2023b</strain>
        <tissue evidence="1">Whole body</tissue>
    </source>
</reference>
<evidence type="ECO:0000313" key="1">
    <source>
        <dbReference type="EMBL" id="KAK9878432.1"/>
    </source>
</evidence>
<name>A0AAW1UE68_9CUCU</name>
<sequence>MVFPLPHAHQEAGTRTVGVGLGVMRSRHLTMSSSPVICPIRRHDAVVNYISRNLRGQGYEVLNESRIITDAGPRKPDKVDNMAIFPCLHKIKSTYGTSDIQTLGATLNWSEESADQLLNSGIIRKSDVKASP</sequence>